<dbReference type="SUPFAM" id="SSF53448">
    <property type="entry name" value="Nucleotide-diphospho-sugar transferases"/>
    <property type="match status" value="1"/>
</dbReference>
<dbReference type="CDD" id="cd02522">
    <property type="entry name" value="GT_2_like_a"/>
    <property type="match status" value="1"/>
</dbReference>
<comment type="subcellular location">
    <subcellularLocation>
        <location evidence="1">Cell membrane</location>
    </subcellularLocation>
</comment>
<evidence type="ECO:0000256" key="5">
    <source>
        <dbReference type="ARBA" id="ARBA00023136"/>
    </source>
</evidence>
<comment type="caution">
    <text evidence="7">The sequence shown here is derived from an EMBL/GenBank/DDBJ whole genome shotgun (WGS) entry which is preliminary data.</text>
</comment>
<dbReference type="InterPro" id="IPR029044">
    <property type="entry name" value="Nucleotide-diphossugar_trans"/>
</dbReference>
<evidence type="ECO:0000256" key="4">
    <source>
        <dbReference type="ARBA" id="ARBA00022679"/>
    </source>
</evidence>
<organism evidence="7 8">
    <name type="scientific">Pseudaquabacterium pictum</name>
    <dbReference type="NCBI Taxonomy" id="2315236"/>
    <lineage>
        <taxon>Bacteria</taxon>
        <taxon>Pseudomonadati</taxon>
        <taxon>Pseudomonadota</taxon>
        <taxon>Betaproteobacteria</taxon>
        <taxon>Burkholderiales</taxon>
        <taxon>Sphaerotilaceae</taxon>
        <taxon>Pseudaquabacterium</taxon>
    </lineage>
</organism>
<evidence type="ECO:0000313" key="8">
    <source>
        <dbReference type="Proteomes" id="UP000301751"/>
    </source>
</evidence>
<evidence type="ECO:0000259" key="6">
    <source>
        <dbReference type="Pfam" id="PF00535"/>
    </source>
</evidence>
<dbReference type="InterPro" id="IPR026461">
    <property type="entry name" value="Trfase_2_rSAM/seldom_assoc"/>
</dbReference>
<gene>
    <name evidence="7" type="ORF">AQPW35_18920</name>
</gene>
<dbReference type="Proteomes" id="UP000301751">
    <property type="component" value="Unassembled WGS sequence"/>
</dbReference>
<protein>
    <recommendedName>
        <fullName evidence="6">Glycosyltransferase 2-like domain-containing protein</fullName>
    </recommendedName>
</protein>
<keyword evidence="3" id="KW-0328">Glycosyltransferase</keyword>
<dbReference type="Gene3D" id="3.90.550.10">
    <property type="entry name" value="Spore Coat Polysaccharide Biosynthesis Protein SpsA, Chain A"/>
    <property type="match status" value="1"/>
</dbReference>
<evidence type="ECO:0000256" key="1">
    <source>
        <dbReference type="ARBA" id="ARBA00004236"/>
    </source>
</evidence>
<dbReference type="PANTHER" id="PTHR43646">
    <property type="entry name" value="GLYCOSYLTRANSFERASE"/>
    <property type="match status" value="1"/>
</dbReference>
<evidence type="ECO:0000313" key="7">
    <source>
        <dbReference type="EMBL" id="GCL62811.1"/>
    </source>
</evidence>
<dbReference type="AlphaFoldDB" id="A0A480AMT8"/>
<name>A0A480AMT8_9BURK</name>
<sequence>MKPVLSIVIPALNEDAGIGATLQPLHPLRMRGVELMLADGGSSDATTALARPWVDAMVDAPRGRALQMNAGAALARADVLLFLHAETRLPPLADVLVLQVRQGAGGGACWGRFDVRIAGRPWMLRVVSWLMNLRSRLSGIVTGDQAIFVTREAFEQVGGFPVQPLMEDIEISRRLKRLGPPACLRARVCTSGRRWEQCGVWRTIVLMWHPRWRYWRKPALRRLPSACCNTRWLRPRRRMSDPSNCAPLRMPRIPRCRPRQPDMAPCCPSKAPAISACACSAHWRAA</sequence>
<evidence type="ECO:0000256" key="3">
    <source>
        <dbReference type="ARBA" id="ARBA00022676"/>
    </source>
</evidence>
<proteinExistence type="predicted"/>
<keyword evidence="2" id="KW-1003">Cell membrane</keyword>
<keyword evidence="8" id="KW-1185">Reference proteome</keyword>
<dbReference type="EMBL" id="BJCL01000003">
    <property type="protein sequence ID" value="GCL62811.1"/>
    <property type="molecule type" value="Genomic_DNA"/>
</dbReference>
<reference evidence="8" key="1">
    <citation type="submission" date="2019-03" db="EMBL/GenBank/DDBJ databases">
        <title>Aquabacterium pictum sp.nov., the first bacteriochlorophyll a-containing freshwater bacterium in the genus Aquabacterium of the class Betaproteobacteria.</title>
        <authorList>
            <person name="Hirose S."/>
            <person name="Tank M."/>
            <person name="Hara E."/>
            <person name="Tamaki H."/>
            <person name="Takaichi S."/>
            <person name="Haruta S."/>
            <person name="Hanada S."/>
        </authorList>
    </citation>
    <scope>NUCLEOTIDE SEQUENCE [LARGE SCALE GENOMIC DNA]</scope>
    <source>
        <strain evidence="8">W35</strain>
    </source>
</reference>
<keyword evidence="4" id="KW-0808">Transferase</keyword>
<dbReference type="OrthoDB" id="5291101at2"/>
<dbReference type="GO" id="GO:0016757">
    <property type="term" value="F:glycosyltransferase activity"/>
    <property type="evidence" value="ECO:0007669"/>
    <property type="project" value="UniProtKB-KW"/>
</dbReference>
<dbReference type="InterPro" id="IPR001173">
    <property type="entry name" value="Glyco_trans_2-like"/>
</dbReference>
<evidence type="ECO:0000256" key="2">
    <source>
        <dbReference type="ARBA" id="ARBA00022475"/>
    </source>
</evidence>
<keyword evidence="5" id="KW-0472">Membrane</keyword>
<accession>A0A480AMT8</accession>
<dbReference type="Pfam" id="PF00535">
    <property type="entry name" value="Glycos_transf_2"/>
    <property type="match status" value="1"/>
</dbReference>
<dbReference type="NCBIfam" id="TIGR04283">
    <property type="entry name" value="glyco_like_mftF"/>
    <property type="match status" value="1"/>
</dbReference>
<dbReference type="GO" id="GO:0005886">
    <property type="term" value="C:plasma membrane"/>
    <property type="evidence" value="ECO:0007669"/>
    <property type="project" value="UniProtKB-SubCell"/>
</dbReference>
<feature type="domain" description="Glycosyltransferase 2-like" evidence="6">
    <location>
        <begin position="6"/>
        <end position="91"/>
    </location>
</feature>
<dbReference type="PANTHER" id="PTHR43646:SF2">
    <property type="entry name" value="GLYCOSYLTRANSFERASE 2-LIKE DOMAIN-CONTAINING PROTEIN"/>
    <property type="match status" value="1"/>
</dbReference>